<keyword evidence="10" id="KW-1185">Reference proteome</keyword>
<keyword evidence="6 7" id="KW-0472">Membrane</keyword>
<dbReference type="SUPFAM" id="SSF161098">
    <property type="entry name" value="MetI-like"/>
    <property type="match status" value="1"/>
</dbReference>
<evidence type="ECO:0000259" key="8">
    <source>
        <dbReference type="PROSITE" id="PS50928"/>
    </source>
</evidence>
<comment type="subcellular location">
    <subcellularLocation>
        <location evidence="1 7">Cell membrane</location>
        <topology evidence="1 7">Multi-pass membrane protein</topology>
    </subcellularLocation>
</comment>
<evidence type="ECO:0000256" key="7">
    <source>
        <dbReference type="RuleBase" id="RU363032"/>
    </source>
</evidence>
<feature type="domain" description="ABC transmembrane type-1" evidence="8">
    <location>
        <begin position="62"/>
        <end position="238"/>
    </location>
</feature>
<dbReference type="InterPro" id="IPR035906">
    <property type="entry name" value="MetI-like_sf"/>
</dbReference>
<protein>
    <submittedName>
        <fullName evidence="9">ABC transporter permease</fullName>
    </submittedName>
</protein>
<sequence>MKRVAWWLASFAVLALVVYGWHLLAAARVVSPVYLPSPQRVWTALTRGLESGVLTNYALRTIVHMFWGWLAASCAAIVVGSIIGMSPAIRAYLQPTLELMRPLPASATIPIFTLALGLNDSLVLTVIAFGAVWPTLLSTIYGFESVDERHYEVAAALGMSRFDIVWKIALPSALPDILAGMRVSVTIALILTIVCEMLAGVGGLGQWILNAGRTFRADNLFAGILVLGLLGLISTNLIIGMERYMLRWKQI</sequence>
<comment type="similarity">
    <text evidence="7">Belongs to the binding-protein-dependent transport system permease family.</text>
</comment>
<gene>
    <name evidence="9" type="ORF">RPMA_26120</name>
</gene>
<keyword evidence="3" id="KW-1003">Cell membrane</keyword>
<evidence type="ECO:0000256" key="3">
    <source>
        <dbReference type="ARBA" id="ARBA00022475"/>
    </source>
</evidence>
<name>A0ABX8ADS7_9BRAD</name>
<evidence type="ECO:0000256" key="4">
    <source>
        <dbReference type="ARBA" id="ARBA00022692"/>
    </source>
</evidence>
<keyword evidence="5 7" id="KW-1133">Transmembrane helix</keyword>
<evidence type="ECO:0000256" key="5">
    <source>
        <dbReference type="ARBA" id="ARBA00022989"/>
    </source>
</evidence>
<dbReference type="PROSITE" id="PS50928">
    <property type="entry name" value="ABC_TM1"/>
    <property type="match status" value="1"/>
</dbReference>
<dbReference type="PANTHER" id="PTHR30151:SF0">
    <property type="entry name" value="ABC TRANSPORTER PERMEASE PROTEIN MJ0413-RELATED"/>
    <property type="match status" value="1"/>
</dbReference>
<dbReference type="EMBL" id="CP036498">
    <property type="protein sequence ID" value="QUS41924.1"/>
    <property type="molecule type" value="Genomic_DNA"/>
</dbReference>
<proteinExistence type="inferred from homology"/>
<feature type="transmembrane region" description="Helical" evidence="7">
    <location>
        <begin position="186"/>
        <end position="208"/>
    </location>
</feature>
<evidence type="ECO:0000256" key="6">
    <source>
        <dbReference type="ARBA" id="ARBA00023136"/>
    </source>
</evidence>
<dbReference type="Pfam" id="PF00528">
    <property type="entry name" value="BPD_transp_1"/>
    <property type="match status" value="1"/>
</dbReference>
<evidence type="ECO:0000256" key="2">
    <source>
        <dbReference type="ARBA" id="ARBA00022448"/>
    </source>
</evidence>
<evidence type="ECO:0000256" key="1">
    <source>
        <dbReference type="ARBA" id="ARBA00004651"/>
    </source>
</evidence>
<dbReference type="PANTHER" id="PTHR30151">
    <property type="entry name" value="ALKANE SULFONATE ABC TRANSPORTER-RELATED, MEMBRANE SUBUNIT"/>
    <property type="match status" value="1"/>
</dbReference>
<feature type="transmembrane region" description="Helical" evidence="7">
    <location>
        <begin position="109"/>
        <end position="133"/>
    </location>
</feature>
<reference evidence="9 10" key="1">
    <citation type="submission" date="2019-02" db="EMBL/GenBank/DDBJ databases">
        <title>Emended description of the genus Rhodopseudomonas and description of Rhodopseudomonas albus sp. nov., a non-phototrophic, heavy-metal-tolerant bacterium isolated from garden soil.</title>
        <authorList>
            <person name="Bao Z."/>
            <person name="Cao W.W."/>
            <person name="Sato Y."/>
            <person name="Nishizawa T."/>
            <person name="Zhao J."/>
            <person name="Guo Y."/>
            <person name="Ohta H."/>
        </authorList>
    </citation>
    <scope>NUCLEOTIDE SEQUENCE [LARGE SCALE GENOMIC DNA]</scope>
    <source>
        <strain evidence="9 10">SK50-23</strain>
    </source>
</reference>
<evidence type="ECO:0000313" key="9">
    <source>
        <dbReference type="EMBL" id="QUS41924.1"/>
    </source>
</evidence>
<feature type="transmembrane region" description="Helical" evidence="7">
    <location>
        <begin position="220"/>
        <end position="239"/>
    </location>
</feature>
<dbReference type="CDD" id="cd06261">
    <property type="entry name" value="TM_PBP2"/>
    <property type="match status" value="1"/>
</dbReference>
<organism evidence="9 10">
    <name type="scientific">Tardiphaga alba</name>
    <dbReference type="NCBI Taxonomy" id="340268"/>
    <lineage>
        <taxon>Bacteria</taxon>
        <taxon>Pseudomonadati</taxon>
        <taxon>Pseudomonadota</taxon>
        <taxon>Alphaproteobacteria</taxon>
        <taxon>Hyphomicrobiales</taxon>
        <taxon>Nitrobacteraceae</taxon>
        <taxon>Tardiphaga</taxon>
    </lineage>
</organism>
<dbReference type="Gene3D" id="1.10.3720.10">
    <property type="entry name" value="MetI-like"/>
    <property type="match status" value="1"/>
</dbReference>
<evidence type="ECO:0000313" key="10">
    <source>
        <dbReference type="Proteomes" id="UP000682843"/>
    </source>
</evidence>
<dbReference type="RefSeq" id="WP_211910655.1">
    <property type="nucleotide sequence ID" value="NZ_CP036498.1"/>
</dbReference>
<keyword evidence="4 7" id="KW-0812">Transmembrane</keyword>
<accession>A0ABX8ADS7</accession>
<dbReference type="InterPro" id="IPR000515">
    <property type="entry name" value="MetI-like"/>
</dbReference>
<keyword evidence="2 7" id="KW-0813">Transport</keyword>
<feature type="transmembrane region" description="Helical" evidence="7">
    <location>
        <begin position="66"/>
        <end position="89"/>
    </location>
</feature>
<dbReference type="Proteomes" id="UP000682843">
    <property type="component" value="Chromosome"/>
</dbReference>